<accession>A0A4C1U763</accession>
<feature type="transmembrane region" description="Helical" evidence="1">
    <location>
        <begin position="27"/>
        <end position="49"/>
    </location>
</feature>
<protein>
    <submittedName>
        <fullName evidence="2">Uncharacterized protein</fullName>
    </submittedName>
</protein>
<evidence type="ECO:0000313" key="3">
    <source>
        <dbReference type="Proteomes" id="UP000299102"/>
    </source>
</evidence>
<proteinExistence type="predicted"/>
<gene>
    <name evidence="2" type="ORF">EVAR_16212_1</name>
</gene>
<evidence type="ECO:0000256" key="1">
    <source>
        <dbReference type="SAM" id="Phobius"/>
    </source>
</evidence>
<organism evidence="2 3">
    <name type="scientific">Eumeta variegata</name>
    <name type="common">Bagworm moth</name>
    <name type="synonym">Eumeta japonica</name>
    <dbReference type="NCBI Taxonomy" id="151549"/>
    <lineage>
        <taxon>Eukaryota</taxon>
        <taxon>Metazoa</taxon>
        <taxon>Ecdysozoa</taxon>
        <taxon>Arthropoda</taxon>
        <taxon>Hexapoda</taxon>
        <taxon>Insecta</taxon>
        <taxon>Pterygota</taxon>
        <taxon>Neoptera</taxon>
        <taxon>Endopterygota</taxon>
        <taxon>Lepidoptera</taxon>
        <taxon>Glossata</taxon>
        <taxon>Ditrysia</taxon>
        <taxon>Tineoidea</taxon>
        <taxon>Psychidae</taxon>
        <taxon>Oiketicinae</taxon>
        <taxon>Eumeta</taxon>
    </lineage>
</organism>
<dbReference type="AlphaFoldDB" id="A0A4C1U763"/>
<comment type="caution">
    <text evidence="2">The sequence shown here is derived from an EMBL/GenBank/DDBJ whole genome shotgun (WGS) entry which is preliminary data.</text>
</comment>
<evidence type="ECO:0000313" key="2">
    <source>
        <dbReference type="EMBL" id="GBP21666.1"/>
    </source>
</evidence>
<dbReference type="Proteomes" id="UP000299102">
    <property type="component" value="Unassembled WGS sequence"/>
</dbReference>
<dbReference type="OrthoDB" id="7420449at2759"/>
<keyword evidence="1" id="KW-1133">Transmembrane helix</keyword>
<dbReference type="EMBL" id="BGZK01000131">
    <property type="protein sequence ID" value="GBP21666.1"/>
    <property type="molecule type" value="Genomic_DNA"/>
</dbReference>
<name>A0A4C1U763_EUMVA</name>
<sequence>MSRCLHRIYNLDQCTNTWARPAQVTMVLGMLALMVHMWVCCMLFIQYYLEAFITNSPNALLEMTATGLLGPKADVLMLDPLTRFLRQQQPQIHITLCWFLALCYADYVRTHHCQLFTLPYLTGWQGEVQARLACLICCATERINRVVAAVQQRLHRCCNSSPPSPGPRTPAQPNAPHRCYDTCPLNK</sequence>
<keyword evidence="3" id="KW-1185">Reference proteome</keyword>
<keyword evidence="1" id="KW-0812">Transmembrane</keyword>
<reference evidence="2 3" key="1">
    <citation type="journal article" date="2019" name="Commun. Biol.">
        <title>The bagworm genome reveals a unique fibroin gene that provides high tensile strength.</title>
        <authorList>
            <person name="Kono N."/>
            <person name="Nakamura H."/>
            <person name="Ohtoshi R."/>
            <person name="Tomita M."/>
            <person name="Numata K."/>
            <person name="Arakawa K."/>
        </authorList>
    </citation>
    <scope>NUCLEOTIDE SEQUENCE [LARGE SCALE GENOMIC DNA]</scope>
</reference>
<keyword evidence="1" id="KW-0472">Membrane</keyword>